<gene>
    <name evidence="3" type="ORF">MEUPH1_LOCUS7111</name>
</gene>
<evidence type="ECO:0000256" key="2">
    <source>
        <dbReference type="SAM" id="SignalP"/>
    </source>
</evidence>
<evidence type="ECO:0000313" key="3">
    <source>
        <dbReference type="EMBL" id="CAI6350678.1"/>
    </source>
</evidence>
<comment type="caution">
    <text evidence="3">The sequence shown here is derived from an EMBL/GenBank/DDBJ whole genome shotgun (WGS) entry which is preliminary data.</text>
</comment>
<dbReference type="AlphaFoldDB" id="A0AAV0W4A2"/>
<keyword evidence="2" id="KW-0732">Signal</keyword>
<dbReference type="EMBL" id="CARXXK010000001">
    <property type="protein sequence ID" value="CAI6350678.1"/>
    <property type="molecule type" value="Genomic_DNA"/>
</dbReference>
<sequence>MNRLIFFAVTLSLVFTIANTRSVSDIDNNPEISEESTPNEMLEDPTTETTYNSTDVSEDSTKLDFTNNESTEALEYEMATEMADMITYMTKSMADRSKITENLKSMSNKSNIDEASMKNLVNHLVSFKEDDSAMEDQIKRVKEYRQQFKSAILKYLKNLPLNTEDAQKMEKELRNQMNQRLPNIPTSEDIMDIPASMQNILPN</sequence>
<evidence type="ECO:0000313" key="4">
    <source>
        <dbReference type="Proteomes" id="UP001160148"/>
    </source>
</evidence>
<feature type="signal peptide" evidence="2">
    <location>
        <begin position="1"/>
        <end position="20"/>
    </location>
</feature>
<protein>
    <submittedName>
        <fullName evidence="3">Uncharacterized protein</fullName>
    </submittedName>
</protein>
<keyword evidence="4" id="KW-1185">Reference proteome</keyword>
<accession>A0AAV0W4A2</accession>
<dbReference type="Proteomes" id="UP001160148">
    <property type="component" value="Unassembled WGS sequence"/>
</dbReference>
<proteinExistence type="predicted"/>
<feature type="region of interest" description="Disordered" evidence="1">
    <location>
        <begin position="24"/>
        <end position="62"/>
    </location>
</feature>
<reference evidence="3 4" key="1">
    <citation type="submission" date="2023-01" db="EMBL/GenBank/DDBJ databases">
        <authorList>
            <person name="Whitehead M."/>
        </authorList>
    </citation>
    <scope>NUCLEOTIDE SEQUENCE [LARGE SCALE GENOMIC DNA]</scope>
</reference>
<name>A0AAV0W4A2_9HEMI</name>
<evidence type="ECO:0000256" key="1">
    <source>
        <dbReference type="SAM" id="MobiDB-lite"/>
    </source>
</evidence>
<feature type="chain" id="PRO_5043348064" evidence="2">
    <location>
        <begin position="21"/>
        <end position="203"/>
    </location>
</feature>
<organism evidence="3 4">
    <name type="scientific">Macrosiphum euphorbiae</name>
    <name type="common">potato aphid</name>
    <dbReference type="NCBI Taxonomy" id="13131"/>
    <lineage>
        <taxon>Eukaryota</taxon>
        <taxon>Metazoa</taxon>
        <taxon>Ecdysozoa</taxon>
        <taxon>Arthropoda</taxon>
        <taxon>Hexapoda</taxon>
        <taxon>Insecta</taxon>
        <taxon>Pterygota</taxon>
        <taxon>Neoptera</taxon>
        <taxon>Paraneoptera</taxon>
        <taxon>Hemiptera</taxon>
        <taxon>Sternorrhyncha</taxon>
        <taxon>Aphidomorpha</taxon>
        <taxon>Aphidoidea</taxon>
        <taxon>Aphididae</taxon>
        <taxon>Macrosiphini</taxon>
        <taxon>Macrosiphum</taxon>
    </lineage>
</organism>
<feature type="compositionally biased region" description="Polar residues" evidence="1">
    <location>
        <begin position="24"/>
        <end position="39"/>
    </location>
</feature>